<dbReference type="InterPro" id="IPR036388">
    <property type="entry name" value="WH-like_DNA-bd_sf"/>
</dbReference>
<dbReference type="RefSeq" id="WP_213235447.1">
    <property type="nucleotide sequence ID" value="NZ_JAHBCL010000004.1"/>
</dbReference>
<dbReference type="Gene3D" id="1.10.10.10">
    <property type="entry name" value="Winged helix-like DNA-binding domain superfamily/Winged helix DNA-binding domain"/>
    <property type="match status" value="1"/>
</dbReference>
<evidence type="ECO:0000256" key="3">
    <source>
        <dbReference type="ARBA" id="ARBA00023163"/>
    </source>
</evidence>
<evidence type="ECO:0000256" key="2">
    <source>
        <dbReference type="ARBA" id="ARBA00023125"/>
    </source>
</evidence>
<dbReference type="PANTHER" id="PTHR33204:SF29">
    <property type="entry name" value="TRANSCRIPTIONAL REGULATOR"/>
    <property type="match status" value="1"/>
</dbReference>
<sequence>MYQRKIKKEIRCPIENGLEILGGKWRSRVICVLASKEVLRYSELRTEMANISDAVLSNTLKDLMRNGMVKRQQYDEIPPRVEYALTERGMTAVPLLQAIANWSNGYVKAENNLPALCENCDFNGAMKIVSNS</sequence>
<evidence type="ECO:0000313" key="6">
    <source>
        <dbReference type="Proteomes" id="UP000746471"/>
    </source>
</evidence>
<comment type="caution">
    <text evidence="5">The sequence shown here is derived from an EMBL/GenBank/DDBJ whole genome shotgun (WGS) entry which is preliminary data.</text>
</comment>
<evidence type="ECO:0000313" key="5">
    <source>
        <dbReference type="EMBL" id="MBS7525659.1"/>
    </source>
</evidence>
<feature type="domain" description="HTH hxlR-type" evidence="4">
    <location>
        <begin position="12"/>
        <end position="111"/>
    </location>
</feature>
<dbReference type="PANTHER" id="PTHR33204">
    <property type="entry name" value="TRANSCRIPTIONAL REGULATOR, MARR FAMILY"/>
    <property type="match status" value="1"/>
</dbReference>
<reference evidence="5 6" key="1">
    <citation type="submission" date="2021-05" db="EMBL/GenBank/DDBJ databases">
        <title>Fusibacter ferrireducens sp. nov., an anaerobic, sulfur- and Fe-reducing bacterium isolated from the mangrove sediment.</title>
        <authorList>
            <person name="Qiu D."/>
        </authorList>
    </citation>
    <scope>NUCLEOTIDE SEQUENCE [LARGE SCALE GENOMIC DNA]</scope>
    <source>
        <strain evidence="5 6">DSM 12116</strain>
    </source>
</reference>
<keyword evidence="2" id="KW-0238">DNA-binding</keyword>
<gene>
    <name evidence="5" type="ORF">KHM83_03105</name>
</gene>
<dbReference type="InterPro" id="IPR036390">
    <property type="entry name" value="WH_DNA-bd_sf"/>
</dbReference>
<keyword evidence="3" id="KW-0804">Transcription</keyword>
<dbReference type="SUPFAM" id="SSF46785">
    <property type="entry name" value="Winged helix' DNA-binding domain"/>
    <property type="match status" value="1"/>
</dbReference>
<protein>
    <submittedName>
        <fullName evidence="5">Helix-turn-helix transcriptional regulator</fullName>
    </submittedName>
</protein>
<dbReference type="Proteomes" id="UP000746471">
    <property type="component" value="Unassembled WGS sequence"/>
</dbReference>
<name>A0ABS5PKK1_9FIRM</name>
<evidence type="ECO:0000259" key="4">
    <source>
        <dbReference type="PROSITE" id="PS51118"/>
    </source>
</evidence>
<organism evidence="5 6">
    <name type="scientific">Fusibacter paucivorans</name>
    <dbReference type="NCBI Taxonomy" id="76009"/>
    <lineage>
        <taxon>Bacteria</taxon>
        <taxon>Bacillati</taxon>
        <taxon>Bacillota</taxon>
        <taxon>Clostridia</taxon>
        <taxon>Eubacteriales</taxon>
        <taxon>Eubacteriales Family XII. Incertae Sedis</taxon>
        <taxon>Fusibacter</taxon>
    </lineage>
</organism>
<dbReference type="PROSITE" id="PS51118">
    <property type="entry name" value="HTH_HXLR"/>
    <property type="match status" value="1"/>
</dbReference>
<dbReference type="Pfam" id="PF01638">
    <property type="entry name" value="HxlR"/>
    <property type="match status" value="1"/>
</dbReference>
<proteinExistence type="predicted"/>
<accession>A0ABS5PKK1</accession>
<keyword evidence="6" id="KW-1185">Reference proteome</keyword>
<dbReference type="InterPro" id="IPR002577">
    <property type="entry name" value="HTH_HxlR"/>
</dbReference>
<keyword evidence="1" id="KW-0805">Transcription regulation</keyword>
<dbReference type="EMBL" id="JAHBCL010000004">
    <property type="protein sequence ID" value="MBS7525659.1"/>
    <property type="molecule type" value="Genomic_DNA"/>
</dbReference>
<evidence type="ECO:0000256" key="1">
    <source>
        <dbReference type="ARBA" id="ARBA00023015"/>
    </source>
</evidence>